<dbReference type="PROSITE" id="PS00093">
    <property type="entry name" value="N4_MTASE"/>
    <property type="match status" value="1"/>
</dbReference>
<dbReference type="EMBL" id="BARU01005360">
    <property type="protein sequence ID" value="GAH35255.1"/>
    <property type="molecule type" value="Genomic_DNA"/>
</dbReference>
<evidence type="ECO:0000256" key="3">
    <source>
        <dbReference type="ARBA" id="ARBA00022603"/>
    </source>
</evidence>
<proteinExistence type="inferred from homology"/>
<dbReference type="GO" id="GO:0008170">
    <property type="term" value="F:N-methyltransferase activity"/>
    <property type="evidence" value="ECO:0007669"/>
    <property type="project" value="InterPro"/>
</dbReference>
<evidence type="ECO:0000256" key="8">
    <source>
        <dbReference type="ARBA" id="ARBA00049120"/>
    </source>
</evidence>
<comment type="similarity">
    <text evidence="1">Belongs to the N(4)/N(6)-methyltransferase family. N(4) subfamily.</text>
</comment>
<dbReference type="AlphaFoldDB" id="X1FRT2"/>
<comment type="caution">
    <text evidence="10">The sequence shown here is derived from an EMBL/GenBank/DDBJ whole genome shotgun (WGS) entry which is preliminary data.</text>
</comment>
<dbReference type="InterPro" id="IPR002941">
    <property type="entry name" value="DNA_methylase_N4/N6"/>
</dbReference>
<evidence type="ECO:0000259" key="9">
    <source>
        <dbReference type="Pfam" id="PF01555"/>
    </source>
</evidence>
<dbReference type="InterPro" id="IPR029063">
    <property type="entry name" value="SAM-dependent_MTases_sf"/>
</dbReference>
<feature type="non-terminal residue" evidence="10">
    <location>
        <position position="244"/>
    </location>
</feature>
<dbReference type="SUPFAM" id="SSF53335">
    <property type="entry name" value="S-adenosyl-L-methionine-dependent methyltransferases"/>
    <property type="match status" value="1"/>
</dbReference>
<protein>
    <recommendedName>
        <fullName evidence="2">site-specific DNA-methyltransferase (cytosine-N(4)-specific)</fullName>
        <ecNumber evidence="2">2.1.1.113</ecNumber>
    </recommendedName>
</protein>
<keyword evidence="5" id="KW-0949">S-adenosyl-L-methionine</keyword>
<sequence>MKVDKVYTKSSQQMTELPDGSIDIVMTSPPYWGLRDYGEDVREIWGGDKDCEHEFENYVRPAGGGHANPDKAQVGTTKKDVQRVFGAKAAFCQKCGAWYGALGLEPTFQLYLEHMMIVCAEIKRVLKKTGSLWLNMGDTYACKPAGNKVNYRWQHGHKPEKNLDKARVRYDKTNLGIQAKCLMGIPWRLVLCLVDEQGWVLRNAGIWNKPNSMPSSTKDRLSNSYEFLFHLVKNTKPQYYWNEK</sequence>
<name>X1FRT2_9ZZZZ</name>
<keyword evidence="6" id="KW-0680">Restriction system</keyword>
<keyword evidence="3" id="KW-0489">Methyltransferase</keyword>
<evidence type="ECO:0000256" key="4">
    <source>
        <dbReference type="ARBA" id="ARBA00022679"/>
    </source>
</evidence>
<evidence type="ECO:0000313" key="10">
    <source>
        <dbReference type="EMBL" id="GAH35255.1"/>
    </source>
</evidence>
<dbReference type="Gene3D" id="3.40.50.150">
    <property type="entry name" value="Vaccinia Virus protein VP39"/>
    <property type="match status" value="1"/>
</dbReference>
<evidence type="ECO:0000256" key="2">
    <source>
        <dbReference type="ARBA" id="ARBA00012185"/>
    </source>
</evidence>
<organism evidence="10">
    <name type="scientific">marine sediment metagenome</name>
    <dbReference type="NCBI Taxonomy" id="412755"/>
    <lineage>
        <taxon>unclassified sequences</taxon>
        <taxon>metagenomes</taxon>
        <taxon>ecological metagenomes</taxon>
    </lineage>
</organism>
<keyword evidence="7" id="KW-0238">DNA-binding</keyword>
<gene>
    <name evidence="10" type="ORF">S03H2_10424</name>
</gene>
<evidence type="ECO:0000256" key="7">
    <source>
        <dbReference type="ARBA" id="ARBA00023125"/>
    </source>
</evidence>
<feature type="domain" description="DNA methylase N-4/N-6" evidence="9">
    <location>
        <begin position="22"/>
        <end position="240"/>
    </location>
</feature>
<evidence type="ECO:0000256" key="6">
    <source>
        <dbReference type="ARBA" id="ARBA00022747"/>
    </source>
</evidence>
<dbReference type="Pfam" id="PF01555">
    <property type="entry name" value="N6_N4_Mtase"/>
    <property type="match status" value="1"/>
</dbReference>
<dbReference type="GO" id="GO:0032259">
    <property type="term" value="P:methylation"/>
    <property type="evidence" value="ECO:0007669"/>
    <property type="project" value="UniProtKB-KW"/>
</dbReference>
<dbReference type="GO" id="GO:0015667">
    <property type="term" value="F:site-specific DNA-methyltransferase (cytosine-N4-specific) activity"/>
    <property type="evidence" value="ECO:0007669"/>
    <property type="project" value="UniProtKB-EC"/>
</dbReference>
<dbReference type="GO" id="GO:0003677">
    <property type="term" value="F:DNA binding"/>
    <property type="evidence" value="ECO:0007669"/>
    <property type="project" value="UniProtKB-KW"/>
</dbReference>
<comment type="catalytic activity">
    <reaction evidence="8">
        <text>a 2'-deoxycytidine in DNA + S-adenosyl-L-methionine = an N(4)-methyl-2'-deoxycytidine in DNA + S-adenosyl-L-homocysteine + H(+)</text>
        <dbReference type="Rhea" id="RHEA:16857"/>
        <dbReference type="Rhea" id="RHEA-COMP:11369"/>
        <dbReference type="Rhea" id="RHEA-COMP:13674"/>
        <dbReference type="ChEBI" id="CHEBI:15378"/>
        <dbReference type="ChEBI" id="CHEBI:57856"/>
        <dbReference type="ChEBI" id="CHEBI:59789"/>
        <dbReference type="ChEBI" id="CHEBI:85452"/>
        <dbReference type="ChEBI" id="CHEBI:137933"/>
        <dbReference type="EC" id="2.1.1.113"/>
    </reaction>
</comment>
<dbReference type="InterPro" id="IPR017985">
    <property type="entry name" value="MeTrfase_CN4_CS"/>
</dbReference>
<evidence type="ECO:0000256" key="5">
    <source>
        <dbReference type="ARBA" id="ARBA00022691"/>
    </source>
</evidence>
<dbReference type="GO" id="GO:0009307">
    <property type="term" value="P:DNA restriction-modification system"/>
    <property type="evidence" value="ECO:0007669"/>
    <property type="project" value="UniProtKB-KW"/>
</dbReference>
<evidence type="ECO:0000256" key="1">
    <source>
        <dbReference type="ARBA" id="ARBA00010203"/>
    </source>
</evidence>
<accession>X1FRT2</accession>
<dbReference type="EC" id="2.1.1.113" evidence="2"/>
<reference evidence="10" key="1">
    <citation type="journal article" date="2014" name="Front. Microbiol.">
        <title>High frequency of phylogenetically diverse reductive dehalogenase-homologous genes in deep subseafloor sedimentary metagenomes.</title>
        <authorList>
            <person name="Kawai M."/>
            <person name="Futagami T."/>
            <person name="Toyoda A."/>
            <person name="Takaki Y."/>
            <person name="Nishi S."/>
            <person name="Hori S."/>
            <person name="Arai W."/>
            <person name="Tsubouchi T."/>
            <person name="Morono Y."/>
            <person name="Uchiyama I."/>
            <person name="Ito T."/>
            <person name="Fujiyama A."/>
            <person name="Inagaki F."/>
            <person name="Takami H."/>
        </authorList>
    </citation>
    <scope>NUCLEOTIDE SEQUENCE</scope>
    <source>
        <strain evidence="10">Expedition CK06-06</strain>
    </source>
</reference>
<keyword evidence="4" id="KW-0808">Transferase</keyword>